<organism evidence="2">
    <name type="scientific">human gut metagenome</name>
    <dbReference type="NCBI Taxonomy" id="408170"/>
    <lineage>
        <taxon>unclassified sequences</taxon>
        <taxon>metagenomes</taxon>
        <taxon>organismal metagenomes</taxon>
    </lineage>
</organism>
<dbReference type="AlphaFoldDB" id="K1TNV0"/>
<dbReference type="InterPro" id="IPR000421">
    <property type="entry name" value="FA58C"/>
</dbReference>
<comment type="caution">
    <text evidence="2">The sequence shown here is derived from an EMBL/GenBank/DDBJ whole genome shotgun (WGS) entry which is preliminary data.</text>
</comment>
<evidence type="ECO:0000259" key="1">
    <source>
        <dbReference type="Pfam" id="PF00754"/>
    </source>
</evidence>
<accession>K1TNV0</accession>
<dbReference type="Gene3D" id="2.60.120.260">
    <property type="entry name" value="Galactose-binding domain-like"/>
    <property type="match status" value="1"/>
</dbReference>
<protein>
    <submittedName>
        <fullName evidence="2">Beta-hexosaminidase</fullName>
    </submittedName>
</protein>
<evidence type="ECO:0000313" key="2">
    <source>
        <dbReference type="EMBL" id="EKC69274.1"/>
    </source>
</evidence>
<proteinExistence type="predicted"/>
<sequence length="136" mass="15457">ILVNGIRGSLRQSDFEWHSWESSDSVAFTIDLQKKESLRSVSVGCITNYGMAAHKPADIEVWVSNDNWDYRKVSGKQFTDGEIFREGTFKEDVVLDLNKEIGRYVRIIAKGAGECPATHVRPGQEARIYFDEVMIE</sequence>
<dbReference type="Pfam" id="PF00754">
    <property type="entry name" value="F5_F8_type_C"/>
    <property type="match status" value="1"/>
</dbReference>
<feature type="non-terminal residue" evidence="2">
    <location>
        <position position="1"/>
    </location>
</feature>
<gene>
    <name evidence="2" type="ORF">LEA_08374</name>
</gene>
<dbReference type="EMBL" id="AJWY01005567">
    <property type="protein sequence ID" value="EKC69274.1"/>
    <property type="molecule type" value="Genomic_DNA"/>
</dbReference>
<name>K1TNV0_9ZZZZ</name>
<dbReference type="SUPFAM" id="SSF49785">
    <property type="entry name" value="Galactose-binding domain-like"/>
    <property type="match status" value="1"/>
</dbReference>
<reference evidence="2" key="1">
    <citation type="journal article" date="2013" name="Environ. Microbiol.">
        <title>Microbiota from the distal guts of lean and obese adolescents exhibit partial functional redundancy besides clear differences in community structure.</title>
        <authorList>
            <person name="Ferrer M."/>
            <person name="Ruiz A."/>
            <person name="Lanza F."/>
            <person name="Haange S.B."/>
            <person name="Oberbach A."/>
            <person name="Till H."/>
            <person name="Bargiela R."/>
            <person name="Campoy C."/>
            <person name="Segura M.T."/>
            <person name="Richter M."/>
            <person name="von Bergen M."/>
            <person name="Seifert J."/>
            <person name="Suarez A."/>
        </authorList>
    </citation>
    <scope>NUCLEOTIDE SEQUENCE</scope>
</reference>
<dbReference type="InterPro" id="IPR008979">
    <property type="entry name" value="Galactose-bd-like_sf"/>
</dbReference>
<feature type="domain" description="F5/8 type C" evidence="1">
    <location>
        <begin position="16"/>
        <end position="112"/>
    </location>
</feature>